<dbReference type="RefSeq" id="WP_407346502.1">
    <property type="nucleotide sequence ID" value="NZ_CP136864.1"/>
</dbReference>
<dbReference type="InterPro" id="IPR004175">
    <property type="entry name" value="RNA_CPDase"/>
</dbReference>
<dbReference type="EC" id="3.1.4.58" evidence="2"/>
<keyword evidence="5" id="KW-1185">Reference proteome</keyword>
<comment type="function">
    <text evidence="2">Hydrolyzes RNA 2',3'-cyclic phosphodiester to an RNA 2'-phosphomonoester.</text>
</comment>
<comment type="similarity">
    <text evidence="2">Belongs to the 2H phosphoesterase superfamily. ThpR family.</text>
</comment>
<feature type="domain" description="Phosphoesterase HXTX" evidence="3">
    <location>
        <begin position="15"/>
        <end position="85"/>
    </location>
</feature>
<dbReference type="InterPro" id="IPR009097">
    <property type="entry name" value="Cyclic_Pdiesterase"/>
</dbReference>
<protein>
    <recommendedName>
        <fullName evidence="2">RNA 2',3'-cyclic phosphodiesterase</fullName>
        <shortName evidence="2">RNA 2',3'-CPDase</shortName>
        <ecNumber evidence="2">3.1.4.58</ecNumber>
    </recommendedName>
</protein>
<reference evidence="4 5" key="1">
    <citation type="submission" date="2023-10" db="EMBL/GenBank/DDBJ databases">
        <title>Two novel species belonging to the OM43/NOR5 clade.</title>
        <authorList>
            <person name="Park M."/>
        </authorList>
    </citation>
    <scope>NUCLEOTIDE SEQUENCE [LARGE SCALE GENOMIC DNA]</scope>
    <source>
        <strain evidence="4 5">IMCC43200</strain>
    </source>
</reference>
<feature type="short sequence motif" description="HXTX 2" evidence="2">
    <location>
        <begin position="124"/>
        <end position="127"/>
    </location>
</feature>
<accession>A0ABZ0HYS8</accession>
<comment type="catalytic activity">
    <reaction evidence="2">
        <text>a 3'-end 2',3'-cyclophospho-ribonucleotide-RNA + H2O = a 3'-end 2'-phospho-ribonucleotide-RNA + H(+)</text>
        <dbReference type="Rhea" id="RHEA:11828"/>
        <dbReference type="Rhea" id="RHEA-COMP:10464"/>
        <dbReference type="Rhea" id="RHEA-COMP:17353"/>
        <dbReference type="ChEBI" id="CHEBI:15377"/>
        <dbReference type="ChEBI" id="CHEBI:15378"/>
        <dbReference type="ChEBI" id="CHEBI:83064"/>
        <dbReference type="ChEBI" id="CHEBI:173113"/>
        <dbReference type="EC" id="3.1.4.58"/>
    </reaction>
</comment>
<proteinExistence type="inferred from homology"/>
<dbReference type="Proteomes" id="UP001626537">
    <property type="component" value="Chromosome"/>
</dbReference>
<sequence length="177" mass="19778">MRLFFGFDLEPGDKAAIADWRDRHAAASGRPVPPANFHITLAFLGDLDTRVLEHLCDKMDALCTDLPSKPLVIKLDRVGYWPSPRIYWLGTSADCDAIKNTARKLQFMGQAFGSRRERLSFTPHITLYRGCERPPPAPLTMPLITLALREVVLFESKQGRSAVSYTPLAAWPLTGNP</sequence>
<dbReference type="PANTHER" id="PTHR35561">
    <property type="entry name" value="RNA 2',3'-CYCLIC PHOSPHODIESTERASE"/>
    <property type="match status" value="1"/>
</dbReference>
<evidence type="ECO:0000256" key="2">
    <source>
        <dbReference type="HAMAP-Rule" id="MF_01940"/>
    </source>
</evidence>
<dbReference type="Pfam" id="PF02834">
    <property type="entry name" value="LigT_PEase"/>
    <property type="match status" value="1"/>
</dbReference>
<name>A0ABZ0HYS8_9GAMM</name>
<evidence type="ECO:0000313" key="5">
    <source>
        <dbReference type="Proteomes" id="UP001626537"/>
    </source>
</evidence>
<dbReference type="HAMAP" id="MF_01940">
    <property type="entry name" value="RNA_CPDase"/>
    <property type="match status" value="1"/>
</dbReference>
<dbReference type="EMBL" id="CP136864">
    <property type="protein sequence ID" value="WOJ91937.1"/>
    <property type="molecule type" value="Genomic_DNA"/>
</dbReference>
<dbReference type="SUPFAM" id="SSF55144">
    <property type="entry name" value="LigT-like"/>
    <property type="match status" value="1"/>
</dbReference>
<keyword evidence="1 2" id="KW-0378">Hydrolase</keyword>
<dbReference type="InterPro" id="IPR014051">
    <property type="entry name" value="Phosphoesterase_HXTX"/>
</dbReference>
<gene>
    <name evidence="4" type="primary">thpR</name>
    <name evidence="4" type="ORF">R0135_09050</name>
</gene>
<evidence type="ECO:0000313" key="4">
    <source>
        <dbReference type="EMBL" id="WOJ91937.1"/>
    </source>
</evidence>
<dbReference type="PANTHER" id="PTHR35561:SF1">
    <property type="entry name" value="RNA 2',3'-CYCLIC PHOSPHODIESTERASE"/>
    <property type="match status" value="1"/>
</dbReference>
<dbReference type="NCBIfam" id="TIGR02258">
    <property type="entry name" value="2_5_ligase"/>
    <property type="match status" value="1"/>
</dbReference>
<evidence type="ECO:0000259" key="3">
    <source>
        <dbReference type="Pfam" id="PF02834"/>
    </source>
</evidence>
<evidence type="ECO:0000256" key="1">
    <source>
        <dbReference type="ARBA" id="ARBA00022801"/>
    </source>
</evidence>
<feature type="active site" description="Proton acceptor" evidence="2">
    <location>
        <position position="124"/>
    </location>
</feature>
<feature type="short sequence motif" description="HXTX 1" evidence="2">
    <location>
        <begin position="38"/>
        <end position="41"/>
    </location>
</feature>
<dbReference type="Gene3D" id="3.90.1140.10">
    <property type="entry name" value="Cyclic phosphodiesterase"/>
    <property type="match status" value="1"/>
</dbReference>
<organism evidence="4 5">
    <name type="scientific">Congregibacter variabilis</name>
    <dbReference type="NCBI Taxonomy" id="3081200"/>
    <lineage>
        <taxon>Bacteria</taxon>
        <taxon>Pseudomonadati</taxon>
        <taxon>Pseudomonadota</taxon>
        <taxon>Gammaproteobacteria</taxon>
        <taxon>Cellvibrionales</taxon>
        <taxon>Halieaceae</taxon>
        <taxon>Congregibacter</taxon>
    </lineage>
</organism>
<feature type="active site" description="Proton donor" evidence="2">
    <location>
        <position position="38"/>
    </location>
</feature>